<keyword evidence="1" id="KW-0548">Nucleotidyltransferase</keyword>
<comment type="caution">
    <text evidence="2">The sequence shown here is derived from an EMBL/GenBank/DDBJ whole genome shotgun (WGS) entry which is preliminary data.</text>
</comment>
<dbReference type="Gene3D" id="6.10.140.10">
    <property type="match status" value="1"/>
</dbReference>
<comment type="subunit">
    <text evidence="1">Part of the RNA polymerase complex. Forms a stalk with Rpo7 that extends from the main structure.</text>
</comment>
<comment type="subcellular location">
    <subcellularLocation>
        <location evidence="1">Cytoplasm</location>
    </subcellularLocation>
</comment>
<dbReference type="PIRSF" id="PIRSF005053">
    <property type="entry name" value="RNA_pol_F_arch"/>
    <property type="match status" value="1"/>
</dbReference>
<gene>
    <name evidence="1" type="primary">rpo4</name>
    <name evidence="1" type="synonym">rpoF</name>
    <name evidence="2" type="ORF">ENL48_04380</name>
</gene>
<reference evidence="2" key="1">
    <citation type="journal article" date="2020" name="mSystems">
        <title>Genome- and Community-Level Interaction Insights into Carbon Utilization and Element Cycling Functions of Hydrothermarchaeota in Hydrothermal Sediment.</title>
        <authorList>
            <person name="Zhou Z."/>
            <person name="Liu Y."/>
            <person name="Xu W."/>
            <person name="Pan J."/>
            <person name="Luo Z.H."/>
            <person name="Li M."/>
        </authorList>
    </citation>
    <scope>NUCLEOTIDE SEQUENCE [LARGE SCALE GENOMIC DNA]</scope>
    <source>
        <strain evidence="2">SpSt-10</strain>
    </source>
</reference>
<proteinExistence type="inferred from homology"/>
<dbReference type="GO" id="GO:0005737">
    <property type="term" value="C:cytoplasm"/>
    <property type="evidence" value="ECO:0007669"/>
    <property type="project" value="UniProtKB-SubCell"/>
</dbReference>
<organism evidence="2">
    <name type="scientific">Geoglobus ahangari</name>
    <dbReference type="NCBI Taxonomy" id="113653"/>
    <lineage>
        <taxon>Archaea</taxon>
        <taxon>Methanobacteriati</taxon>
        <taxon>Methanobacteriota</taxon>
        <taxon>Archaeoglobi</taxon>
        <taxon>Archaeoglobales</taxon>
        <taxon>Archaeoglobaceae</taxon>
        <taxon>Geoglobus</taxon>
    </lineage>
</organism>
<comment type="catalytic activity">
    <reaction evidence="1">
        <text>RNA(n) + a ribonucleoside 5'-triphosphate = RNA(n+1) + diphosphate</text>
        <dbReference type="Rhea" id="RHEA:21248"/>
        <dbReference type="Rhea" id="RHEA-COMP:14527"/>
        <dbReference type="Rhea" id="RHEA-COMP:17342"/>
        <dbReference type="ChEBI" id="CHEBI:33019"/>
        <dbReference type="ChEBI" id="CHEBI:61557"/>
        <dbReference type="ChEBI" id="CHEBI:140395"/>
        <dbReference type="EC" id="2.7.7.6"/>
    </reaction>
</comment>
<evidence type="ECO:0000313" key="2">
    <source>
        <dbReference type="EMBL" id="HHF48408.1"/>
    </source>
</evidence>
<sequence>MFKEVLDFEYLTISEAKEILENIVKERRKVAEVGFETRKTLQYLRTLSKLPAKKARELVEELLELPFVSEVIAIKIADILPDIPDEVRLLYAKEGITLSPEEIQKILDIVEKYKS</sequence>
<dbReference type="Pfam" id="PF03874">
    <property type="entry name" value="RNA_pol_Rpb4"/>
    <property type="match status" value="1"/>
</dbReference>
<dbReference type="SUPFAM" id="SSF47819">
    <property type="entry name" value="HRDC-like"/>
    <property type="match status" value="1"/>
</dbReference>
<dbReference type="Gene3D" id="1.10.150.80">
    <property type="entry name" value="HRDC domain"/>
    <property type="match status" value="1"/>
</dbReference>
<keyword evidence="1" id="KW-0240">DNA-directed RNA polymerase</keyword>
<dbReference type="EMBL" id="DRUC01000065">
    <property type="protein sequence ID" value="HHF48408.1"/>
    <property type="molecule type" value="Genomic_DNA"/>
</dbReference>
<protein>
    <recommendedName>
        <fullName evidence="1">DNA-directed RNA polymerase subunit Rpo4</fullName>
        <ecNumber evidence="1">2.7.7.6</ecNumber>
    </recommendedName>
    <alternativeName>
        <fullName evidence="1">DNA-directed RNA polymerase subunit F</fullName>
    </alternativeName>
</protein>
<dbReference type="PANTHER" id="PTHR39646">
    <property type="entry name" value="RNA POLYMERASE RPB4"/>
    <property type="match status" value="1"/>
</dbReference>
<dbReference type="GO" id="GO:0006352">
    <property type="term" value="P:DNA-templated transcription initiation"/>
    <property type="evidence" value="ECO:0007669"/>
    <property type="project" value="InterPro"/>
</dbReference>
<dbReference type="HAMAP" id="MF_00864">
    <property type="entry name" value="RNApol_arch_Rpo4"/>
    <property type="match status" value="1"/>
</dbReference>
<accession>A0A7J3TIF3</accession>
<dbReference type="InterPro" id="IPR010924">
    <property type="entry name" value="Rpo4"/>
</dbReference>
<keyword evidence="1" id="KW-0808">Transferase</keyword>
<evidence type="ECO:0000256" key="1">
    <source>
        <dbReference type="HAMAP-Rule" id="MF_00864"/>
    </source>
</evidence>
<name>A0A7J3TIF3_9EURY</name>
<comment type="function">
    <text evidence="1">DNA-dependent RNA polymerase (RNAP) catalyzes the transcription of DNA into RNA using the four ribonucleoside triphosphates as substrates. This subunit is less well bound than the others.</text>
</comment>
<dbReference type="InterPro" id="IPR005574">
    <property type="entry name" value="Rpb4/RPC9"/>
</dbReference>
<dbReference type="GO" id="GO:0000166">
    <property type="term" value="F:nucleotide binding"/>
    <property type="evidence" value="ECO:0007669"/>
    <property type="project" value="InterPro"/>
</dbReference>
<keyword evidence="1" id="KW-0804">Transcription</keyword>
<dbReference type="GO" id="GO:0003899">
    <property type="term" value="F:DNA-directed RNA polymerase activity"/>
    <property type="evidence" value="ECO:0007669"/>
    <property type="project" value="UniProtKB-UniRule"/>
</dbReference>
<dbReference type="InterPro" id="IPR010997">
    <property type="entry name" value="HRDC-like_sf"/>
</dbReference>
<dbReference type="EC" id="2.7.7.6" evidence="1"/>
<dbReference type="InterPro" id="IPR044876">
    <property type="entry name" value="HRDC_dom_sf"/>
</dbReference>
<keyword evidence="1" id="KW-0963">Cytoplasm</keyword>
<comment type="similarity">
    <text evidence="1">Belongs to the eukaryotic RPB4 RNA polymerase subunit family.</text>
</comment>
<dbReference type="AlphaFoldDB" id="A0A7J3TIF3"/>
<dbReference type="PANTHER" id="PTHR39646:SF1">
    <property type="entry name" value="DNA-DIRECTED RNA POLYMERASE SUBUNIT RPO4"/>
    <property type="match status" value="1"/>
</dbReference>
<dbReference type="GO" id="GO:0000428">
    <property type="term" value="C:DNA-directed RNA polymerase complex"/>
    <property type="evidence" value="ECO:0007669"/>
    <property type="project" value="UniProtKB-KW"/>
</dbReference>